<feature type="domain" description="JAB" evidence="6">
    <location>
        <begin position="12"/>
        <end position="125"/>
    </location>
</feature>
<reference evidence="7 8" key="1">
    <citation type="submission" date="2019-02" db="EMBL/GenBank/DDBJ databases">
        <title>The genomic architecture of introgression among sibling species of bacteria.</title>
        <authorList>
            <person name="Cavassim M.I.A."/>
            <person name="Moeskjaer S."/>
            <person name="Moslemi C."/>
            <person name="Fields B."/>
            <person name="Bachmann A."/>
            <person name="Vilhjalmsson B."/>
            <person name="Schierup M.H."/>
            <person name="Young J.P.W."/>
            <person name="Andersen S.U."/>
        </authorList>
    </citation>
    <scope>NUCLEOTIDE SEQUENCE [LARGE SCALE GENOMIC DNA]</scope>
    <source>
        <strain evidence="7 8">SM42</strain>
    </source>
</reference>
<keyword evidence="2" id="KW-0479">Metal-binding</keyword>
<dbReference type="AlphaFoldDB" id="A0AAE8Q3D6"/>
<dbReference type="GO" id="GO:0008237">
    <property type="term" value="F:metallopeptidase activity"/>
    <property type="evidence" value="ECO:0007669"/>
    <property type="project" value="UniProtKB-KW"/>
</dbReference>
<protein>
    <recommendedName>
        <fullName evidence="6">JAB domain-containing protein</fullName>
    </recommendedName>
</protein>
<dbReference type="InterPro" id="IPR028090">
    <property type="entry name" value="JAB_dom_prok"/>
</dbReference>
<keyword evidence="1" id="KW-0645">Protease</keyword>
<dbReference type="EMBL" id="SIKX01000011">
    <property type="protein sequence ID" value="TBF00426.1"/>
    <property type="molecule type" value="Genomic_DNA"/>
</dbReference>
<sequence>MRIELVPDIEPRLRKALHQAGSREIGGMLFAEQLAPGRFRIVDFSLDPHSGSHANFRRDPALHHAALTAFFDKTGRDFSRFNYLGEWHSHPSFSVRPSREDMDTMTDLVELGSTEITFALLLIVRLRFWMWMDYSMTAFAKGYAPHRARLATRFI</sequence>
<comment type="caution">
    <text evidence="7">The sequence shown here is derived from an EMBL/GenBank/DDBJ whole genome shotgun (WGS) entry which is preliminary data.</text>
</comment>
<gene>
    <name evidence="7" type="ORF">ELG94_39760</name>
</gene>
<name>A0AAE8Q3D6_9HYPH</name>
<dbReference type="GO" id="GO:0006508">
    <property type="term" value="P:proteolysis"/>
    <property type="evidence" value="ECO:0007669"/>
    <property type="project" value="UniProtKB-KW"/>
</dbReference>
<evidence type="ECO:0000256" key="2">
    <source>
        <dbReference type="ARBA" id="ARBA00022723"/>
    </source>
</evidence>
<keyword evidence="4" id="KW-0862">Zinc</keyword>
<accession>A0AAE8Q3D6</accession>
<evidence type="ECO:0000256" key="3">
    <source>
        <dbReference type="ARBA" id="ARBA00022801"/>
    </source>
</evidence>
<evidence type="ECO:0000256" key="4">
    <source>
        <dbReference type="ARBA" id="ARBA00022833"/>
    </source>
</evidence>
<evidence type="ECO:0000256" key="1">
    <source>
        <dbReference type="ARBA" id="ARBA00022670"/>
    </source>
</evidence>
<dbReference type="Gene3D" id="3.40.140.10">
    <property type="entry name" value="Cytidine Deaminase, domain 2"/>
    <property type="match status" value="1"/>
</dbReference>
<dbReference type="Proteomes" id="UP000291892">
    <property type="component" value="Unassembled WGS sequence"/>
</dbReference>
<dbReference type="Pfam" id="PF14464">
    <property type="entry name" value="Prok-JAB"/>
    <property type="match status" value="1"/>
</dbReference>
<keyword evidence="5" id="KW-0482">Metalloprotease</keyword>
<evidence type="ECO:0000313" key="7">
    <source>
        <dbReference type="EMBL" id="TBF00426.1"/>
    </source>
</evidence>
<evidence type="ECO:0000313" key="8">
    <source>
        <dbReference type="Proteomes" id="UP000291892"/>
    </source>
</evidence>
<dbReference type="GO" id="GO:0046872">
    <property type="term" value="F:metal ion binding"/>
    <property type="evidence" value="ECO:0007669"/>
    <property type="project" value="UniProtKB-KW"/>
</dbReference>
<keyword evidence="3" id="KW-0378">Hydrolase</keyword>
<evidence type="ECO:0000259" key="6">
    <source>
        <dbReference type="Pfam" id="PF14464"/>
    </source>
</evidence>
<organism evidence="7 8">
    <name type="scientific">Rhizobium ruizarguesonis</name>
    <dbReference type="NCBI Taxonomy" id="2081791"/>
    <lineage>
        <taxon>Bacteria</taxon>
        <taxon>Pseudomonadati</taxon>
        <taxon>Pseudomonadota</taxon>
        <taxon>Alphaproteobacteria</taxon>
        <taxon>Hyphomicrobiales</taxon>
        <taxon>Rhizobiaceae</taxon>
        <taxon>Rhizobium/Agrobacterium group</taxon>
        <taxon>Rhizobium</taxon>
    </lineage>
</organism>
<dbReference type="RefSeq" id="WP_130663802.1">
    <property type="nucleotide sequence ID" value="NZ_SIKX01000011.1"/>
</dbReference>
<proteinExistence type="predicted"/>
<evidence type="ECO:0000256" key="5">
    <source>
        <dbReference type="ARBA" id="ARBA00023049"/>
    </source>
</evidence>
<dbReference type="SUPFAM" id="SSF102712">
    <property type="entry name" value="JAB1/MPN domain"/>
    <property type="match status" value="1"/>
</dbReference>